<protein>
    <recommendedName>
        <fullName evidence="4">3TM holin, Phage_holin_3</fullName>
    </recommendedName>
</protein>
<accession>A0ABQ3C8Z3</accession>
<keyword evidence="1" id="KW-1133">Transmembrane helix</keyword>
<feature type="transmembrane region" description="Helical" evidence="1">
    <location>
        <begin position="58"/>
        <end position="78"/>
    </location>
</feature>
<organism evidence="2 3">
    <name type="scientific">Cognatilysobacter xinjiangensis</name>
    <dbReference type="NCBI Taxonomy" id="546892"/>
    <lineage>
        <taxon>Bacteria</taxon>
        <taxon>Pseudomonadati</taxon>
        <taxon>Pseudomonadota</taxon>
        <taxon>Gammaproteobacteria</taxon>
        <taxon>Lysobacterales</taxon>
        <taxon>Lysobacteraceae</taxon>
        <taxon>Cognatilysobacter</taxon>
    </lineage>
</organism>
<gene>
    <name evidence="2" type="ORF">GCM10008101_24120</name>
</gene>
<keyword evidence="1" id="KW-0472">Membrane</keyword>
<dbReference type="EMBL" id="BMXY01000003">
    <property type="protein sequence ID" value="GGZ68970.1"/>
    <property type="molecule type" value="Genomic_DNA"/>
</dbReference>
<reference evidence="3" key="1">
    <citation type="journal article" date="2019" name="Int. J. Syst. Evol. Microbiol.">
        <title>The Global Catalogue of Microorganisms (GCM) 10K type strain sequencing project: providing services to taxonomists for standard genome sequencing and annotation.</title>
        <authorList>
            <consortium name="The Broad Institute Genomics Platform"/>
            <consortium name="The Broad Institute Genome Sequencing Center for Infectious Disease"/>
            <person name="Wu L."/>
            <person name="Ma J."/>
        </authorList>
    </citation>
    <scope>NUCLEOTIDE SEQUENCE [LARGE SCALE GENOMIC DNA]</scope>
    <source>
        <strain evidence="3">KCTC 22558</strain>
    </source>
</reference>
<dbReference type="RefSeq" id="WP_189450281.1">
    <property type="nucleotide sequence ID" value="NZ_BMXY01000003.1"/>
</dbReference>
<feature type="transmembrane region" description="Helical" evidence="1">
    <location>
        <begin position="6"/>
        <end position="24"/>
    </location>
</feature>
<comment type="caution">
    <text evidence="2">The sequence shown here is derived from an EMBL/GenBank/DDBJ whole genome shotgun (WGS) entry which is preliminary data.</text>
</comment>
<evidence type="ECO:0008006" key="4">
    <source>
        <dbReference type="Google" id="ProtNLM"/>
    </source>
</evidence>
<dbReference type="Proteomes" id="UP000643403">
    <property type="component" value="Unassembled WGS sequence"/>
</dbReference>
<evidence type="ECO:0000313" key="2">
    <source>
        <dbReference type="EMBL" id="GGZ68970.1"/>
    </source>
</evidence>
<proteinExistence type="predicted"/>
<feature type="transmembrane region" description="Helical" evidence="1">
    <location>
        <begin position="31"/>
        <end position="52"/>
    </location>
</feature>
<name>A0ABQ3C8Z3_9GAMM</name>
<dbReference type="InterPro" id="IPR046027">
    <property type="entry name" value="DUF5985"/>
</dbReference>
<keyword evidence="3" id="KW-1185">Reference proteome</keyword>
<sequence length="89" mass="9967">MQMFLLGMVSMGSAVAALLFLRFWRSGRDRLFLWFAAAFMLEAVNRGVYAWFGAGSEAAPTYLLARLVFFGLIIAGILDKNMVARRLGR</sequence>
<keyword evidence="1" id="KW-0812">Transmembrane</keyword>
<evidence type="ECO:0000313" key="3">
    <source>
        <dbReference type="Proteomes" id="UP000643403"/>
    </source>
</evidence>
<dbReference type="Pfam" id="PF19447">
    <property type="entry name" value="DUF5985"/>
    <property type="match status" value="1"/>
</dbReference>
<evidence type="ECO:0000256" key="1">
    <source>
        <dbReference type="SAM" id="Phobius"/>
    </source>
</evidence>